<comment type="similarity">
    <text evidence="1 5">Belongs to the universal ribosomal protein uL24 family.</text>
</comment>
<dbReference type="Pfam" id="PF17136">
    <property type="entry name" value="ribosomal_L24"/>
    <property type="match status" value="1"/>
</dbReference>
<gene>
    <name evidence="5" type="primary">rplX</name>
    <name evidence="7" type="ORF">IAA86_04480</name>
</gene>
<dbReference type="InterPro" id="IPR057264">
    <property type="entry name" value="Ribosomal_uL24_C"/>
</dbReference>
<keyword evidence="5" id="KW-0694">RNA-binding</keyword>
<evidence type="ECO:0000256" key="2">
    <source>
        <dbReference type="ARBA" id="ARBA00022980"/>
    </source>
</evidence>
<dbReference type="SMART" id="SM00739">
    <property type="entry name" value="KOW"/>
    <property type="match status" value="1"/>
</dbReference>
<accession>A0A9D1JXA7</accession>
<evidence type="ECO:0000313" key="8">
    <source>
        <dbReference type="Proteomes" id="UP000886865"/>
    </source>
</evidence>
<dbReference type="GO" id="GO:0006412">
    <property type="term" value="P:translation"/>
    <property type="evidence" value="ECO:0007669"/>
    <property type="project" value="UniProtKB-UniRule"/>
</dbReference>
<evidence type="ECO:0000313" key="7">
    <source>
        <dbReference type="EMBL" id="HIS74259.1"/>
    </source>
</evidence>
<evidence type="ECO:0000259" key="6">
    <source>
        <dbReference type="SMART" id="SM00739"/>
    </source>
</evidence>
<sequence length="115" mass="12387">MSKTNSDKKTSIHAKVGDRVVVTSGKDKGKMGNVKEVITKDSKLLVEGVNIVTKAQKANPMAGIQGGLNKIEAPLNASKVMVVCPSCEKATRIKHEIKDGKKVRVCKKCNEVIDI</sequence>
<dbReference type="SUPFAM" id="SSF50104">
    <property type="entry name" value="Translation proteins SH3-like domain"/>
    <property type="match status" value="1"/>
</dbReference>
<reference evidence="7" key="1">
    <citation type="submission" date="2020-10" db="EMBL/GenBank/DDBJ databases">
        <authorList>
            <person name="Gilroy R."/>
        </authorList>
    </citation>
    <scope>NUCLEOTIDE SEQUENCE</scope>
    <source>
        <strain evidence="7">CHK152-2871</strain>
    </source>
</reference>
<keyword evidence="5" id="KW-0699">rRNA-binding</keyword>
<dbReference type="HAMAP" id="MF_01326_B">
    <property type="entry name" value="Ribosomal_uL24_B"/>
    <property type="match status" value="1"/>
</dbReference>
<evidence type="ECO:0000256" key="1">
    <source>
        <dbReference type="ARBA" id="ARBA00010618"/>
    </source>
</evidence>
<comment type="caution">
    <text evidence="7">The sequence shown here is derived from an EMBL/GenBank/DDBJ whole genome shotgun (WGS) entry which is preliminary data.</text>
</comment>
<dbReference type="InterPro" id="IPR014722">
    <property type="entry name" value="Rib_uL2_dom2"/>
</dbReference>
<dbReference type="Pfam" id="PF00467">
    <property type="entry name" value="KOW"/>
    <property type="match status" value="1"/>
</dbReference>
<evidence type="ECO:0000256" key="4">
    <source>
        <dbReference type="ARBA" id="ARBA00035206"/>
    </source>
</evidence>
<dbReference type="EMBL" id="DVJQ01000040">
    <property type="protein sequence ID" value="HIS74259.1"/>
    <property type="molecule type" value="Genomic_DNA"/>
</dbReference>
<name>A0A9D1JXA7_9BACT</name>
<dbReference type="InterPro" id="IPR003256">
    <property type="entry name" value="Ribosomal_uL24"/>
</dbReference>
<organism evidence="7 8">
    <name type="scientific">Candidatus Galligastranaerophilus intestinavium</name>
    <dbReference type="NCBI Taxonomy" id="2840836"/>
    <lineage>
        <taxon>Bacteria</taxon>
        <taxon>Candidatus Galligastranaerophilus</taxon>
    </lineage>
</organism>
<dbReference type="InterPro" id="IPR008991">
    <property type="entry name" value="Translation_prot_SH3-like_sf"/>
</dbReference>
<comment type="function">
    <text evidence="5">One of two assembly initiator proteins, it binds directly to the 5'-end of the 23S rRNA, where it nucleates assembly of the 50S subunit.</text>
</comment>
<dbReference type="InterPro" id="IPR041988">
    <property type="entry name" value="Ribosomal_uL24_KOW"/>
</dbReference>
<keyword evidence="2 5" id="KW-0689">Ribosomal protein</keyword>
<proteinExistence type="inferred from homology"/>
<protein>
    <recommendedName>
        <fullName evidence="4 5">Large ribosomal subunit protein uL24</fullName>
    </recommendedName>
</protein>
<dbReference type="GO" id="GO:1990904">
    <property type="term" value="C:ribonucleoprotein complex"/>
    <property type="evidence" value="ECO:0007669"/>
    <property type="project" value="UniProtKB-KW"/>
</dbReference>
<dbReference type="InterPro" id="IPR005824">
    <property type="entry name" value="KOW"/>
</dbReference>
<dbReference type="CDD" id="cd06089">
    <property type="entry name" value="KOW_RPL26"/>
    <property type="match status" value="1"/>
</dbReference>
<reference evidence="7" key="2">
    <citation type="journal article" date="2021" name="PeerJ">
        <title>Extensive microbial diversity within the chicken gut microbiome revealed by metagenomics and culture.</title>
        <authorList>
            <person name="Gilroy R."/>
            <person name="Ravi A."/>
            <person name="Getino M."/>
            <person name="Pursley I."/>
            <person name="Horton D.L."/>
            <person name="Alikhan N.F."/>
            <person name="Baker D."/>
            <person name="Gharbi K."/>
            <person name="Hall N."/>
            <person name="Watson M."/>
            <person name="Adriaenssens E.M."/>
            <person name="Foster-Nyarko E."/>
            <person name="Jarju S."/>
            <person name="Secka A."/>
            <person name="Antonio M."/>
            <person name="Oren A."/>
            <person name="Chaudhuri R.R."/>
            <person name="La Ragione R."/>
            <person name="Hildebrand F."/>
            <person name="Pallen M.J."/>
        </authorList>
    </citation>
    <scope>NUCLEOTIDE SEQUENCE</scope>
    <source>
        <strain evidence="7">CHK152-2871</strain>
    </source>
</reference>
<comment type="subunit">
    <text evidence="5">Part of the 50S ribosomal subunit.</text>
</comment>
<dbReference type="AlphaFoldDB" id="A0A9D1JXA7"/>
<keyword evidence="3 5" id="KW-0687">Ribonucleoprotein</keyword>
<dbReference type="Proteomes" id="UP000886865">
    <property type="component" value="Unassembled WGS sequence"/>
</dbReference>
<evidence type="ECO:0000256" key="5">
    <source>
        <dbReference type="HAMAP-Rule" id="MF_01326"/>
    </source>
</evidence>
<dbReference type="Gene3D" id="2.30.30.30">
    <property type="match status" value="1"/>
</dbReference>
<dbReference type="PANTHER" id="PTHR12903">
    <property type="entry name" value="MITOCHONDRIAL RIBOSOMAL PROTEIN L24"/>
    <property type="match status" value="1"/>
</dbReference>
<dbReference type="GO" id="GO:0005840">
    <property type="term" value="C:ribosome"/>
    <property type="evidence" value="ECO:0007669"/>
    <property type="project" value="UniProtKB-KW"/>
</dbReference>
<feature type="domain" description="KOW" evidence="6">
    <location>
        <begin position="13"/>
        <end position="40"/>
    </location>
</feature>
<evidence type="ECO:0000256" key="3">
    <source>
        <dbReference type="ARBA" id="ARBA00023274"/>
    </source>
</evidence>
<dbReference type="NCBIfam" id="TIGR01079">
    <property type="entry name" value="rplX_bact"/>
    <property type="match status" value="1"/>
</dbReference>
<dbReference type="GO" id="GO:0019843">
    <property type="term" value="F:rRNA binding"/>
    <property type="evidence" value="ECO:0007669"/>
    <property type="project" value="UniProtKB-UniRule"/>
</dbReference>
<dbReference type="GO" id="GO:0003735">
    <property type="term" value="F:structural constituent of ribosome"/>
    <property type="evidence" value="ECO:0007669"/>
    <property type="project" value="InterPro"/>
</dbReference>
<comment type="function">
    <text evidence="5">One of the proteins that surrounds the polypeptide exit tunnel on the outside of the subunit.</text>
</comment>